<proteinExistence type="predicted"/>
<accession>A0A8S0X2X6</accession>
<dbReference type="EMBL" id="CACVBS010000049">
    <property type="protein sequence ID" value="CAA7265512.1"/>
    <property type="molecule type" value="Genomic_DNA"/>
</dbReference>
<name>A0A8S0X2X6_CYCAE</name>
<reference evidence="1 2" key="1">
    <citation type="submission" date="2020-01" db="EMBL/GenBank/DDBJ databases">
        <authorList>
            <person name="Gupta K D."/>
        </authorList>
    </citation>
    <scope>NUCLEOTIDE SEQUENCE [LARGE SCALE GENOMIC DNA]</scope>
</reference>
<organism evidence="1 2">
    <name type="scientific">Cyclocybe aegerita</name>
    <name type="common">Black poplar mushroom</name>
    <name type="synonym">Agrocybe aegerita</name>
    <dbReference type="NCBI Taxonomy" id="1973307"/>
    <lineage>
        <taxon>Eukaryota</taxon>
        <taxon>Fungi</taxon>
        <taxon>Dikarya</taxon>
        <taxon>Basidiomycota</taxon>
        <taxon>Agaricomycotina</taxon>
        <taxon>Agaricomycetes</taxon>
        <taxon>Agaricomycetidae</taxon>
        <taxon>Agaricales</taxon>
        <taxon>Agaricineae</taxon>
        <taxon>Bolbitiaceae</taxon>
        <taxon>Cyclocybe</taxon>
    </lineage>
</organism>
<dbReference type="Gene3D" id="3.40.50.11350">
    <property type="match status" value="1"/>
</dbReference>
<dbReference type="Proteomes" id="UP000467700">
    <property type="component" value="Unassembled WGS sequence"/>
</dbReference>
<evidence type="ECO:0000313" key="1">
    <source>
        <dbReference type="EMBL" id="CAA7265512.1"/>
    </source>
</evidence>
<evidence type="ECO:0000313" key="2">
    <source>
        <dbReference type="Proteomes" id="UP000467700"/>
    </source>
</evidence>
<dbReference type="AlphaFoldDB" id="A0A8S0X2X6"/>
<gene>
    <name evidence="1" type="ORF">AAE3_LOCUS7740</name>
</gene>
<keyword evidence="2" id="KW-1185">Reference proteome</keyword>
<dbReference type="CDD" id="cd11296">
    <property type="entry name" value="O-FucT_like"/>
    <property type="match status" value="1"/>
</dbReference>
<protein>
    <submittedName>
        <fullName evidence="1">Uncharacterized protein</fullName>
    </submittedName>
</protein>
<dbReference type="OrthoDB" id="2559662at2759"/>
<comment type="caution">
    <text evidence="1">The sequence shown here is derived from an EMBL/GenBank/DDBJ whole genome shotgun (WGS) entry which is preliminary data.</text>
</comment>
<sequence>MASRYSTPLLSSTQKQFRLKTTRASALGRYPRIKYAISALLLLSLFSFMHNEDGVRKFAVYYAASLFPQPPDEFRPPIYTELREWEKNLPQHNPDLPFPEGKDGRYVLFSNSRVNLLGWNNKLNDMLLNTWLAHASNRAYVFHDFAWAETHYPWPVSSYREWHPRTPLNALFAGPSSGAPWEPTDNAPRAVALSYFDEVCPEAERRKINTRDVKPALENADGRVIFETWSTLLSEASERCIEIVAPSQEEDAWPEVWDMWFWGSERSISLWDAFIASPVSRLLGTSPIVQSAIDDNLGLFIPSTPAPLLSSSLSPSNEHATSSTGSRRAIDPFAHVFAIHVRRGDFKEACVEHAQLNSSFYNWNLLPALPDRYTPPLPPDGIQPAPGAHTLENARAILERCLPSIDAIVRKVREAKEDYSRSLQHSRSGQKKKKKHEPELDVLYVMSNDRTEWLHALLDDLKEDGNWALIVVNRDLKMSPQQKDVGVAVDMDIGRRAAVFIGNGWSSFTSNVVHRRLADGKAPISIRFW</sequence>